<keyword evidence="2" id="KW-1185">Reference proteome</keyword>
<dbReference type="SUPFAM" id="SSF51430">
    <property type="entry name" value="NAD(P)-linked oxidoreductase"/>
    <property type="match status" value="1"/>
</dbReference>
<dbReference type="InterPro" id="IPR036812">
    <property type="entry name" value="NAD(P)_OxRdtase_dom_sf"/>
</dbReference>
<comment type="caution">
    <text evidence="1">The sequence shown here is derived from an EMBL/GenBank/DDBJ whole genome shotgun (WGS) entry which is preliminary data.</text>
</comment>
<organism evidence="1 2">
    <name type="scientific">Flavihumibacter fluminis</name>
    <dbReference type="NCBI Taxonomy" id="2909236"/>
    <lineage>
        <taxon>Bacteria</taxon>
        <taxon>Pseudomonadati</taxon>
        <taxon>Bacteroidota</taxon>
        <taxon>Chitinophagia</taxon>
        <taxon>Chitinophagales</taxon>
        <taxon>Chitinophagaceae</taxon>
        <taxon>Flavihumibacter</taxon>
    </lineage>
</organism>
<evidence type="ECO:0000313" key="2">
    <source>
        <dbReference type="Proteomes" id="UP001200145"/>
    </source>
</evidence>
<dbReference type="EMBL" id="JAKEVY010000034">
    <property type="protein sequence ID" value="MCF1717088.1"/>
    <property type="molecule type" value="Genomic_DNA"/>
</dbReference>
<sequence>KAFEFLEEKVDEGKILHYGISSNTFPLKSILFDFTSLERVCETALEVSSDNHFKFIQMPFNLVESEAYFNKNFADGKMNVLEYAAGRGLKVLAN</sequence>
<evidence type="ECO:0008006" key="3">
    <source>
        <dbReference type="Google" id="ProtNLM"/>
    </source>
</evidence>
<dbReference type="RefSeq" id="WP_353620688.1">
    <property type="nucleotide sequence ID" value="NZ_JAKEVY010000034.1"/>
</dbReference>
<accession>A0ABS9BMW8</accession>
<gene>
    <name evidence="1" type="ORF">L0U88_20780</name>
</gene>
<protein>
    <recommendedName>
        <fullName evidence="3">Aldo/keto reductase</fullName>
    </recommendedName>
</protein>
<proteinExistence type="predicted"/>
<feature type="non-terminal residue" evidence="1">
    <location>
        <position position="94"/>
    </location>
</feature>
<reference evidence="1 2" key="1">
    <citation type="submission" date="2022-01" db="EMBL/GenBank/DDBJ databases">
        <title>Flavihumibacter sp. nov., isolated from sediment of a river.</title>
        <authorList>
            <person name="Liu H."/>
        </authorList>
    </citation>
    <scope>NUCLEOTIDE SEQUENCE [LARGE SCALE GENOMIC DNA]</scope>
    <source>
        <strain evidence="1 2">RY-1</strain>
    </source>
</reference>
<name>A0ABS9BMW8_9BACT</name>
<evidence type="ECO:0000313" key="1">
    <source>
        <dbReference type="EMBL" id="MCF1717088.1"/>
    </source>
</evidence>
<dbReference type="Proteomes" id="UP001200145">
    <property type="component" value="Unassembled WGS sequence"/>
</dbReference>
<feature type="non-terminal residue" evidence="1">
    <location>
        <position position="1"/>
    </location>
</feature>
<dbReference type="Gene3D" id="3.20.20.100">
    <property type="entry name" value="NADP-dependent oxidoreductase domain"/>
    <property type="match status" value="1"/>
</dbReference>